<protein>
    <submittedName>
        <fullName evidence="1">FAD-dependent oxidoreductase</fullName>
    </submittedName>
</protein>
<dbReference type="PANTHER" id="PTHR10668">
    <property type="entry name" value="PHYTOENE DEHYDROGENASE"/>
    <property type="match status" value="1"/>
</dbReference>
<dbReference type="EMBL" id="PUIO01000033">
    <property type="protein sequence ID" value="PQP21942.1"/>
    <property type="molecule type" value="Genomic_DNA"/>
</dbReference>
<dbReference type="Proteomes" id="UP000239290">
    <property type="component" value="Unassembled WGS sequence"/>
</dbReference>
<reference evidence="2" key="1">
    <citation type="submission" date="2018-02" db="EMBL/GenBank/DDBJ databases">
        <title>Draft genome sequencing of Rhodococcus opacus KU647198.</title>
        <authorList>
            <person name="Zheng B.-X."/>
        </authorList>
    </citation>
    <scope>NUCLEOTIDE SEQUENCE [LARGE SCALE GENOMIC DNA]</scope>
    <source>
        <strain evidence="2">04-OD7</strain>
    </source>
</reference>
<evidence type="ECO:0000313" key="2">
    <source>
        <dbReference type="Proteomes" id="UP000239290"/>
    </source>
</evidence>
<name>A0A2S8J5Y9_RHOOP</name>
<sequence length="477" mass="50843">MNTAIIVGSGPNGLAAALTLAEAGLEVTVLEAKSVIGGGTRTSELTLPGLLHDDCSAVHPMTVASPFIQAHDLAPHGLTWLLPEVDMAHPLDGGRAATLRHSLDETSALLGADGPAWRAQFSPLVERFDDLVQDLFRPMLHVPRHPVSLARFGLPALLPATVLARRWKSEEARALFGGIAAHAYFPLSMPSTSAVGLMITAAGHRYGWPVAKGGSRAISDAMAARLSELGAKIETGITVRSLDDLPRSDLVMLDTSPRAAADIAGARLPTRVRRAYQRYRHGPAAFKLDIALDGHIPWTNPTCRRAGTVHVGGTFEEIVAAEKAVAHGIMPERPFVLVGQQYLADPSRSSGGKNPIWAYAHVPHGYSGDATAAIVDHIERFAPGFRDRILATHVRSATAMATYNPNYVGGDILTGRNDPLQVVMRPRLALDPYRTGIPGVYLCSAATPPGTGVHGMCGYNAATSALHNLHRDRAARR</sequence>
<proteinExistence type="predicted"/>
<dbReference type="SUPFAM" id="SSF51905">
    <property type="entry name" value="FAD/NAD(P)-binding domain"/>
    <property type="match status" value="1"/>
</dbReference>
<dbReference type="RefSeq" id="WP_105418359.1">
    <property type="nucleotide sequence ID" value="NZ_PUIO01000033.1"/>
</dbReference>
<dbReference type="Pfam" id="PF13450">
    <property type="entry name" value="NAD_binding_8"/>
    <property type="match status" value="1"/>
</dbReference>
<dbReference type="PRINTS" id="PR00411">
    <property type="entry name" value="PNDRDTASEI"/>
</dbReference>
<organism evidence="1 2">
    <name type="scientific">Rhodococcus opacus</name>
    <name type="common">Nocardia opaca</name>
    <dbReference type="NCBI Taxonomy" id="37919"/>
    <lineage>
        <taxon>Bacteria</taxon>
        <taxon>Bacillati</taxon>
        <taxon>Actinomycetota</taxon>
        <taxon>Actinomycetes</taxon>
        <taxon>Mycobacteriales</taxon>
        <taxon>Nocardiaceae</taxon>
        <taxon>Rhodococcus</taxon>
    </lineage>
</organism>
<comment type="caution">
    <text evidence="1">The sequence shown here is derived from an EMBL/GenBank/DDBJ whole genome shotgun (WGS) entry which is preliminary data.</text>
</comment>
<accession>A0A2S8J5Y9</accession>
<gene>
    <name evidence="1" type="ORF">C5613_24700</name>
</gene>
<dbReference type="AlphaFoldDB" id="A0A2S8J5Y9"/>
<dbReference type="PANTHER" id="PTHR10668:SF105">
    <property type="entry name" value="DEHYDROGENASE-RELATED"/>
    <property type="match status" value="1"/>
</dbReference>
<evidence type="ECO:0000313" key="1">
    <source>
        <dbReference type="EMBL" id="PQP21942.1"/>
    </source>
</evidence>
<dbReference type="Gene3D" id="3.50.50.60">
    <property type="entry name" value="FAD/NAD(P)-binding domain"/>
    <property type="match status" value="1"/>
</dbReference>
<dbReference type="InterPro" id="IPR036188">
    <property type="entry name" value="FAD/NAD-bd_sf"/>
</dbReference>